<dbReference type="PANTHER" id="PTHR42648">
    <property type="entry name" value="TRANSPOSASE, PUTATIVE-RELATED"/>
    <property type="match status" value="1"/>
</dbReference>
<comment type="caution">
    <text evidence="6">The sequence shown here is derived from an EMBL/GenBank/DDBJ whole genome shotgun (WGS) entry which is preliminary data.</text>
</comment>
<organism evidence="6 7">
    <name type="scientific">Centaurea solstitialis</name>
    <name type="common">yellow star-thistle</name>
    <dbReference type="NCBI Taxonomy" id="347529"/>
    <lineage>
        <taxon>Eukaryota</taxon>
        <taxon>Viridiplantae</taxon>
        <taxon>Streptophyta</taxon>
        <taxon>Embryophyta</taxon>
        <taxon>Tracheophyta</taxon>
        <taxon>Spermatophyta</taxon>
        <taxon>Magnoliopsida</taxon>
        <taxon>eudicotyledons</taxon>
        <taxon>Gunneridae</taxon>
        <taxon>Pentapetalae</taxon>
        <taxon>asterids</taxon>
        <taxon>campanulids</taxon>
        <taxon>Asterales</taxon>
        <taxon>Asteraceae</taxon>
        <taxon>Carduoideae</taxon>
        <taxon>Cardueae</taxon>
        <taxon>Centaureinae</taxon>
        <taxon>Centaurea</taxon>
    </lineage>
</organism>
<dbReference type="SUPFAM" id="SSF56672">
    <property type="entry name" value="DNA/RNA polymerases"/>
    <property type="match status" value="1"/>
</dbReference>
<dbReference type="InterPro" id="IPR036397">
    <property type="entry name" value="RNaseH_sf"/>
</dbReference>
<keyword evidence="2" id="KW-0479">Metal-binding</keyword>
<evidence type="ECO:0000256" key="4">
    <source>
        <dbReference type="ARBA" id="ARBA00022801"/>
    </source>
</evidence>
<dbReference type="InterPro" id="IPR001584">
    <property type="entry name" value="Integrase_cat-core"/>
</dbReference>
<sequence length="1312" mass="150501">MTKHPFNKDNERANDLLEIIHTDVCGPFSHEARGGYRYFITFTDDFSRYGYVYLIRHKSEAFEKFKEFQSEVQNQLDRKIKFLRSDRGGEYLSLEFDSHLRECGIVSQLTPPYTPQMNGVSERRNRTLLDMVYVKRTTSEKLIPKSDKCFFVGYPKNTLGYYFYNPSENKVFVARNGEFLEEKFLSQENTRNDIDLQVVEEETPEPIVEPVTQQGNVETQPETVEEVQTQDLRRSTRIRQEPDRYLGFLVSQDGGDLNEPTSYEEAVSGDESEQWQEAMKAEMQSMYDNQVWELTDLPQHCRAVGRKWVFKKKTDMDGNVHTFKARLVAKGFTQTHGIDYDETFSPVAMLKSIRILMAISAYFDYEIWQMDVKTAFLNGKLTEDVYMQQPEGFVDPKNPNKVCKLLKSIYGLKQASRSWNLHFDERIKEFGFAKSEFEPCVYTKFSGSIVTFLVLYVDDILLIGNDIPTLQSVKAWMDESKKGFIPMQHGIVLSKAQCPESSQDKDKMKSIPYASAIGSIMYAMLCTRPDVAYSVSVTSRYQQNPGEAHWVAVKNILKYLRRTKEMFLVFGGSEDEISVTGYSDASFQTDRDDYRSQSGYVFTLNGGAISWKSSKQDTIADSTTEAEYIAASDAAKEAVWLRNFITDLRVVASISRPVDIYCDNSGAVAQAKEPREHHKSRHVLRKFHLIREIIGRGDVRICKIPTDENVADPLTKPLARVKHETHANSIGMQYLDTNSQEGIYTSVKGEIFPGPLTVEIGRNAWPRSDRITVVIWRSSSGSRGGAVAVYSPLAFRKPFLYLIRCLTHMTGSKELLSSYQEQEGCSVTFGGYENGKVKGYGIIVKGEVRDNLVSYVDRLKHNLISVSQLCDNGLDVKFNKKHCIIYKEDTLTEVMRANTRGDLDTPCFETLEDKEEVSGLRKIKFEKDHVCSACEMGKLKRSTHKTKSDLSYDKPLQLLHVDLCGPISVQSLGGKKYILVLVDDFSRFTWIEFVRKRSNVPPVKFITNHYRNELEPKKVAEALSDPFWVEAMQDELLQFERIHVEHSYLYQMMDVKFAFLNGKLSEEVYVHQPPGFESEKYPNHVYFLDKALYGLKQALRKPQDLWRNGKTCGGCGWYPIHPKFESLHAHLVAMLSLKRPNFLSSEFEMSMMVELTFFLGLQVKQSSEAIFINQSKYVDDILLKYKFSDASSMRTPMATRASHHADPSGPSVEYNPKESHLSAVKRILRYLKGTKNLSLWYPKNSGFDLMASIDSHYGGCVSLTERQKKHLWELSVPRWKVGKLVIQEAKLCLHIYCRSRICCYSRLRGPRV</sequence>
<dbReference type="GO" id="GO:0046872">
    <property type="term" value="F:metal ion binding"/>
    <property type="evidence" value="ECO:0007669"/>
    <property type="project" value="UniProtKB-KW"/>
</dbReference>
<evidence type="ECO:0000259" key="5">
    <source>
        <dbReference type="PROSITE" id="PS50994"/>
    </source>
</evidence>
<keyword evidence="3" id="KW-0064">Aspartyl protease</keyword>
<dbReference type="Pfam" id="PF00665">
    <property type="entry name" value="rve"/>
    <property type="match status" value="1"/>
</dbReference>
<reference evidence="6" key="1">
    <citation type="submission" date="2023-03" db="EMBL/GenBank/DDBJ databases">
        <title>Chromosome-scale reference genome and RAD-based genetic map of yellow starthistle (Centaurea solstitialis) reveal putative structural variation and QTLs associated with invader traits.</title>
        <authorList>
            <person name="Reatini B."/>
            <person name="Cang F.A."/>
            <person name="Jiang Q."/>
            <person name="Mckibben M.T.W."/>
            <person name="Barker M.S."/>
            <person name="Rieseberg L.H."/>
            <person name="Dlugosch K.M."/>
        </authorList>
    </citation>
    <scope>NUCLEOTIDE SEQUENCE</scope>
    <source>
        <strain evidence="6">CAN-66</strain>
        <tissue evidence="6">Leaf</tissue>
    </source>
</reference>
<dbReference type="Proteomes" id="UP001172457">
    <property type="component" value="Chromosome 1"/>
</dbReference>
<accession>A0AA38TTA4</accession>
<dbReference type="InterPro" id="IPR054722">
    <property type="entry name" value="PolX-like_BBD"/>
</dbReference>
<evidence type="ECO:0000313" key="7">
    <source>
        <dbReference type="Proteomes" id="UP001172457"/>
    </source>
</evidence>
<feature type="domain" description="Integrase catalytic" evidence="5">
    <location>
        <begin position="1"/>
        <end position="188"/>
    </location>
</feature>
<dbReference type="SUPFAM" id="SSF53098">
    <property type="entry name" value="Ribonuclease H-like"/>
    <property type="match status" value="2"/>
</dbReference>
<keyword evidence="1" id="KW-0645">Protease</keyword>
<dbReference type="InterPro" id="IPR012337">
    <property type="entry name" value="RNaseH-like_sf"/>
</dbReference>
<dbReference type="GO" id="GO:0004190">
    <property type="term" value="F:aspartic-type endopeptidase activity"/>
    <property type="evidence" value="ECO:0007669"/>
    <property type="project" value="UniProtKB-KW"/>
</dbReference>
<evidence type="ECO:0000256" key="2">
    <source>
        <dbReference type="ARBA" id="ARBA00022723"/>
    </source>
</evidence>
<dbReference type="Pfam" id="PF25597">
    <property type="entry name" value="SH3_retrovirus"/>
    <property type="match status" value="1"/>
</dbReference>
<dbReference type="Gene3D" id="3.30.420.10">
    <property type="entry name" value="Ribonuclease H-like superfamily/Ribonuclease H"/>
    <property type="match status" value="2"/>
</dbReference>
<evidence type="ECO:0000256" key="1">
    <source>
        <dbReference type="ARBA" id="ARBA00022670"/>
    </source>
</evidence>
<dbReference type="Pfam" id="PF22936">
    <property type="entry name" value="Pol_BBD"/>
    <property type="match status" value="1"/>
</dbReference>
<dbReference type="Pfam" id="PF07727">
    <property type="entry name" value="RVT_2"/>
    <property type="match status" value="2"/>
</dbReference>
<dbReference type="PANTHER" id="PTHR42648:SF27">
    <property type="entry name" value="RNA-DIRECTED DNA POLYMERASE"/>
    <property type="match status" value="1"/>
</dbReference>
<dbReference type="InterPro" id="IPR043502">
    <property type="entry name" value="DNA/RNA_pol_sf"/>
</dbReference>
<dbReference type="EMBL" id="JARYMX010000001">
    <property type="protein sequence ID" value="KAJ9566414.1"/>
    <property type="molecule type" value="Genomic_DNA"/>
</dbReference>
<keyword evidence="7" id="KW-1185">Reference proteome</keyword>
<proteinExistence type="predicted"/>
<gene>
    <name evidence="6" type="ORF">OSB04_002380</name>
</gene>
<dbReference type="GO" id="GO:0006508">
    <property type="term" value="P:proteolysis"/>
    <property type="evidence" value="ECO:0007669"/>
    <property type="project" value="UniProtKB-KW"/>
</dbReference>
<evidence type="ECO:0000313" key="6">
    <source>
        <dbReference type="EMBL" id="KAJ9566414.1"/>
    </source>
</evidence>
<dbReference type="GO" id="GO:0015074">
    <property type="term" value="P:DNA integration"/>
    <property type="evidence" value="ECO:0007669"/>
    <property type="project" value="InterPro"/>
</dbReference>
<dbReference type="InterPro" id="IPR039537">
    <property type="entry name" value="Retrotran_Ty1/copia-like"/>
</dbReference>
<dbReference type="CDD" id="cd09272">
    <property type="entry name" value="RNase_HI_RT_Ty1"/>
    <property type="match status" value="1"/>
</dbReference>
<name>A0AA38TTA4_9ASTR</name>
<dbReference type="PROSITE" id="PS50994">
    <property type="entry name" value="INTEGRASE"/>
    <property type="match status" value="1"/>
</dbReference>
<evidence type="ECO:0000256" key="3">
    <source>
        <dbReference type="ARBA" id="ARBA00022750"/>
    </source>
</evidence>
<protein>
    <recommendedName>
        <fullName evidence="5">Integrase catalytic domain-containing protein</fullName>
    </recommendedName>
</protein>
<keyword evidence="4" id="KW-0378">Hydrolase</keyword>
<dbReference type="InterPro" id="IPR057670">
    <property type="entry name" value="SH3_retrovirus"/>
</dbReference>
<dbReference type="GO" id="GO:0003676">
    <property type="term" value="F:nucleic acid binding"/>
    <property type="evidence" value="ECO:0007669"/>
    <property type="project" value="InterPro"/>
</dbReference>
<dbReference type="InterPro" id="IPR013103">
    <property type="entry name" value="RVT_2"/>
</dbReference>